<reference evidence="2 3" key="1">
    <citation type="submission" date="2016-07" db="EMBL/GenBank/DDBJ databases">
        <title>Genome analysis of Sphingobacterium siyangense T12B17.</title>
        <authorList>
            <person name="Xu D."/>
            <person name="Su Y."/>
            <person name="Zheng S."/>
        </authorList>
    </citation>
    <scope>NUCLEOTIDE SEQUENCE [LARGE SCALE GENOMIC DNA]</scope>
    <source>
        <strain evidence="2 3">T12B17</strain>
    </source>
</reference>
<gene>
    <name evidence="2" type="ORF">BCY89_19770</name>
</gene>
<dbReference type="RefSeq" id="WP_120336578.1">
    <property type="nucleotide sequence ID" value="NZ_CP070350.1"/>
</dbReference>
<dbReference type="AlphaFoldDB" id="A0A420FAR7"/>
<dbReference type="InterPro" id="IPR006860">
    <property type="entry name" value="FecR"/>
</dbReference>
<proteinExistence type="predicted"/>
<dbReference type="Proteomes" id="UP000286402">
    <property type="component" value="Unassembled WGS sequence"/>
</dbReference>
<keyword evidence="3" id="KW-1185">Reference proteome</keyword>
<evidence type="ECO:0000313" key="3">
    <source>
        <dbReference type="Proteomes" id="UP000286402"/>
    </source>
</evidence>
<dbReference type="PANTHER" id="PTHR30273">
    <property type="entry name" value="PERIPLASMIC SIGNAL SENSOR AND SIGMA FACTOR ACTIVATOR FECR-RELATED"/>
    <property type="match status" value="1"/>
</dbReference>
<protein>
    <recommendedName>
        <fullName evidence="1">FecR protein domain-containing protein</fullName>
    </recommendedName>
</protein>
<dbReference type="Gene3D" id="2.60.120.1440">
    <property type="match status" value="1"/>
</dbReference>
<dbReference type="PANTHER" id="PTHR30273:SF2">
    <property type="entry name" value="PROTEIN FECR"/>
    <property type="match status" value="1"/>
</dbReference>
<accession>A0A420FAR7</accession>
<dbReference type="EMBL" id="MCAQ01000030">
    <property type="protein sequence ID" value="RKF30050.1"/>
    <property type="molecule type" value="Genomic_DNA"/>
</dbReference>
<dbReference type="GO" id="GO:0016989">
    <property type="term" value="F:sigma factor antagonist activity"/>
    <property type="evidence" value="ECO:0007669"/>
    <property type="project" value="TreeGrafter"/>
</dbReference>
<dbReference type="Pfam" id="PF04773">
    <property type="entry name" value="FecR"/>
    <property type="match status" value="1"/>
</dbReference>
<dbReference type="InterPro" id="IPR012373">
    <property type="entry name" value="Ferrdict_sens_TM"/>
</dbReference>
<name>A0A420FAR7_9SPHI</name>
<organism evidence="2 3">
    <name type="scientific">Sphingobacterium siyangense</name>
    <dbReference type="NCBI Taxonomy" id="459529"/>
    <lineage>
        <taxon>Bacteria</taxon>
        <taxon>Pseudomonadati</taxon>
        <taxon>Bacteroidota</taxon>
        <taxon>Sphingobacteriia</taxon>
        <taxon>Sphingobacteriales</taxon>
        <taxon>Sphingobacteriaceae</taxon>
        <taxon>Sphingobacterium</taxon>
    </lineage>
</organism>
<sequence>MNRKSLLNKFLANECSAEEAKLVFTWLNDDPTLLDDLISEDDWVSYINQENKSKRGGDSLLRIITVFVLFGFLFVLSNLLSTSTDKSIQTASFIDEIYYNPSAQPKEIIAADNSILTLEPGALIQLGIKPDLDFRRVKLFSGRVNFKVAKDPSKPFIVESGTLMTTALGTEFIVDYNAAVEHVLIRLFEGKVRVESIEPSVVETNILKPGQQIYFGGANKMLVSNFKGTPKMSARESLPAQLMLSATEKPYRNPATIHQSANWLQLEETAVSDIIQYINHELDVPISYDSLIVKNYRIKGRFSKNSTMDLKDKTDLAASILQLIVEVNPFILEKQYNTYILKPKK</sequence>
<feature type="domain" description="FecR protein" evidence="1">
    <location>
        <begin position="106"/>
        <end position="193"/>
    </location>
</feature>
<comment type="caution">
    <text evidence="2">The sequence shown here is derived from an EMBL/GenBank/DDBJ whole genome shotgun (WGS) entry which is preliminary data.</text>
</comment>
<evidence type="ECO:0000259" key="1">
    <source>
        <dbReference type="Pfam" id="PF04773"/>
    </source>
</evidence>
<evidence type="ECO:0000313" key="2">
    <source>
        <dbReference type="EMBL" id="RKF30050.1"/>
    </source>
</evidence>